<comment type="caution">
    <text evidence="1">The sequence shown here is derived from an EMBL/GenBank/DDBJ whole genome shotgun (WGS) entry which is preliminary data.</text>
</comment>
<keyword evidence="2" id="KW-1185">Reference proteome</keyword>
<gene>
    <name evidence="1" type="ORF">FA95DRAFT_1501771</name>
</gene>
<protein>
    <submittedName>
        <fullName evidence="1">Uncharacterized protein</fullName>
    </submittedName>
</protein>
<evidence type="ECO:0000313" key="1">
    <source>
        <dbReference type="EMBL" id="KAI0041232.1"/>
    </source>
</evidence>
<sequence>MVPTHDLTREDISRAARFATRILRQRGLTCCLFGSAGCDYWADIGRVPGDVDIIVIPEDNENAEDIKDLIVEEDSRFYLIASRRPLATHRVLWCQLPDYQSTQRALKVDILIPSTDNINIPSLDKRTITRLRHIPVMDLFGLLLLKVQGWQDRRMSDRLDFIAKLETDVSDIEALLVEAKSRGIRLRRERRRAWDEDFIERGETHVEEFVKIHGFRKEFRRLGFST</sequence>
<name>A0ACB8RBK7_9AGAM</name>
<reference evidence="1" key="2">
    <citation type="journal article" date="2022" name="New Phytol.">
        <title>Evolutionary transition to the ectomycorrhizal habit in the genomes of a hyperdiverse lineage of mushroom-forming fungi.</title>
        <authorList>
            <person name="Looney B."/>
            <person name="Miyauchi S."/>
            <person name="Morin E."/>
            <person name="Drula E."/>
            <person name="Courty P.E."/>
            <person name="Kohler A."/>
            <person name="Kuo A."/>
            <person name="LaButti K."/>
            <person name="Pangilinan J."/>
            <person name="Lipzen A."/>
            <person name="Riley R."/>
            <person name="Andreopoulos W."/>
            <person name="He G."/>
            <person name="Johnson J."/>
            <person name="Nolan M."/>
            <person name="Tritt A."/>
            <person name="Barry K.W."/>
            <person name="Grigoriev I.V."/>
            <person name="Nagy L.G."/>
            <person name="Hibbett D."/>
            <person name="Henrissat B."/>
            <person name="Matheny P.B."/>
            <person name="Labbe J."/>
            <person name="Martin F.M."/>
        </authorList>
    </citation>
    <scope>NUCLEOTIDE SEQUENCE</scope>
    <source>
        <strain evidence="1">FP105234-sp</strain>
    </source>
</reference>
<reference evidence="1" key="1">
    <citation type="submission" date="2021-02" db="EMBL/GenBank/DDBJ databases">
        <authorList>
            <consortium name="DOE Joint Genome Institute"/>
            <person name="Ahrendt S."/>
            <person name="Looney B.P."/>
            <person name="Miyauchi S."/>
            <person name="Morin E."/>
            <person name="Drula E."/>
            <person name="Courty P.E."/>
            <person name="Chicoki N."/>
            <person name="Fauchery L."/>
            <person name="Kohler A."/>
            <person name="Kuo A."/>
            <person name="Labutti K."/>
            <person name="Pangilinan J."/>
            <person name="Lipzen A."/>
            <person name="Riley R."/>
            <person name="Andreopoulos W."/>
            <person name="He G."/>
            <person name="Johnson J."/>
            <person name="Barry K.W."/>
            <person name="Grigoriev I.V."/>
            <person name="Nagy L."/>
            <person name="Hibbett D."/>
            <person name="Henrissat B."/>
            <person name="Matheny P.B."/>
            <person name="Labbe J."/>
            <person name="Martin F."/>
        </authorList>
    </citation>
    <scope>NUCLEOTIDE SEQUENCE</scope>
    <source>
        <strain evidence="1">FP105234-sp</strain>
    </source>
</reference>
<organism evidence="1 2">
    <name type="scientific">Auriscalpium vulgare</name>
    <dbReference type="NCBI Taxonomy" id="40419"/>
    <lineage>
        <taxon>Eukaryota</taxon>
        <taxon>Fungi</taxon>
        <taxon>Dikarya</taxon>
        <taxon>Basidiomycota</taxon>
        <taxon>Agaricomycotina</taxon>
        <taxon>Agaricomycetes</taxon>
        <taxon>Russulales</taxon>
        <taxon>Auriscalpiaceae</taxon>
        <taxon>Auriscalpium</taxon>
    </lineage>
</organism>
<proteinExistence type="predicted"/>
<dbReference type="Proteomes" id="UP000814033">
    <property type="component" value="Unassembled WGS sequence"/>
</dbReference>
<evidence type="ECO:0000313" key="2">
    <source>
        <dbReference type="Proteomes" id="UP000814033"/>
    </source>
</evidence>
<accession>A0ACB8RBK7</accession>
<dbReference type="EMBL" id="MU276135">
    <property type="protein sequence ID" value="KAI0041232.1"/>
    <property type="molecule type" value="Genomic_DNA"/>
</dbReference>